<reference evidence="4" key="2">
    <citation type="submission" date="2025-08" db="UniProtKB">
        <authorList>
            <consortium name="Ensembl"/>
        </authorList>
    </citation>
    <scope>IDENTIFICATION</scope>
</reference>
<dbReference type="GO" id="GO:0003723">
    <property type="term" value="F:RNA binding"/>
    <property type="evidence" value="ECO:0007669"/>
    <property type="project" value="UniProtKB-UniRule"/>
</dbReference>
<accession>A0A3B4EDT3</accession>
<feature type="active site" description="Nucleophile" evidence="1">
    <location>
        <position position="483"/>
    </location>
</feature>
<dbReference type="InterPro" id="IPR001678">
    <property type="entry name" value="MeTrfase_RsmB-F_NOP2_dom"/>
</dbReference>
<keyword evidence="1" id="KW-0808">Transferase</keyword>
<keyword evidence="1" id="KW-0694">RNA-binding</keyword>
<feature type="region of interest" description="Disordered" evidence="2">
    <location>
        <begin position="706"/>
        <end position="725"/>
    </location>
</feature>
<dbReference type="Pfam" id="PF21148">
    <property type="entry name" value="NSUN5_fdxn-like"/>
    <property type="match status" value="1"/>
</dbReference>
<reference evidence="4 5" key="1">
    <citation type="submission" date="2020-10" db="EMBL/GenBank/DDBJ databases">
        <title>Pygocentrus nattereri (red-bellied piranha) genome, fPygNat1, primary haplotype.</title>
        <authorList>
            <person name="Myers G."/>
            <person name="Meyer A."/>
            <person name="Karagic N."/>
            <person name="Pippel M."/>
            <person name="Winkler S."/>
            <person name="Tracey A."/>
            <person name="Wood J."/>
            <person name="Formenti G."/>
            <person name="Howe K."/>
            <person name="Fedrigo O."/>
            <person name="Jarvis E.D."/>
        </authorList>
    </citation>
    <scope>NUCLEOTIDE SEQUENCE [LARGE SCALE GENOMIC DNA]</scope>
</reference>
<evidence type="ECO:0000256" key="1">
    <source>
        <dbReference type="PROSITE-ProRule" id="PRU01023"/>
    </source>
</evidence>
<dbReference type="InterPro" id="IPR029063">
    <property type="entry name" value="SAM-dependent_MTases_sf"/>
</dbReference>
<keyword evidence="1" id="KW-0489">Methyltransferase</keyword>
<dbReference type="GO" id="GO:0008168">
    <property type="term" value="F:methyltransferase activity"/>
    <property type="evidence" value="ECO:0007669"/>
    <property type="project" value="UniProtKB-KW"/>
</dbReference>
<dbReference type="STRING" id="42514.ENSPNAP00000033883"/>
<dbReference type="OrthoDB" id="6817893at2759"/>
<dbReference type="InterPro" id="IPR042620">
    <property type="entry name" value="NSUN7"/>
</dbReference>
<keyword evidence="1" id="KW-0949">S-adenosyl-L-methionine</keyword>
<evidence type="ECO:0000259" key="3">
    <source>
        <dbReference type="PROSITE" id="PS51686"/>
    </source>
</evidence>
<name>A0A3B4EDT3_PYGNA</name>
<comment type="similarity">
    <text evidence="1">Belongs to the class I-like SAM-binding methyltransferase superfamily. RsmB/NOP family.</text>
</comment>
<dbReference type="InterPro" id="IPR049561">
    <property type="entry name" value="NSUN5_7_fdxn-like"/>
</dbReference>
<organism evidence="4 5">
    <name type="scientific">Pygocentrus nattereri</name>
    <name type="common">Red-bellied piranha</name>
    <dbReference type="NCBI Taxonomy" id="42514"/>
    <lineage>
        <taxon>Eukaryota</taxon>
        <taxon>Metazoa</taxon>
        <taxon>Chordata</taxon>
        <taxon>Craniata</taxon>
        <taxon>Vertebrata</taxon>
        <taxon>Euteleostomi</taxon>
        <taxon>Actinopterygii</taxon>
        <taxon>Neopterygii</taxon>
        <taxon>Teleostei</taxon>
        <taxon>Ostariophysi</taxon>
        <taxon>Characiformes</taxon>
        <taxon>Characoidei</taxon>
        <taxon>Pygocentrus</taxon>
    </lineage>
</organism>
<feature type="binding site" evidence="1">
    <location>
        <position position="370"/>
    </location>
    <ligand>
        <name>S-adenosyl-L-methionine</name>
        <dbReference type="ChEBI" id="CHEBI:59789"/>
    </ligand>
</feature>
<feature type="domain" description="SAM-dependent MTase RsmB/NOP-type" evidence="3">
    <location>
        <begin position="219"/>
        <end position="556"/>
    </location>
</feature>
<protein>
    <recommendedName>
        <fullName evidence="3">SAM-dependent MTase RsmB/NOP-type domain-containing protein</fullName>
    </recommendedName>
</protein>
<dbReference type="SUPFAM" id="SSF53335">
    <property type="entry name" value="S-adenosyl-L-methionine-dependent methyltransferases"/>
    <property type="match status" value="1"/>
</dbReference>
<comment type="caution">
    <text evidence="1">Lacks conserved residue(s) required for the propagation of feature annotation.</text>
</comment>
<dbReference type="OMA" id="TMHSEHG"/>
<dbReference type="PROSITE" id="PS51686">
    <property type="entry name" value="SAM_MT_RSMB_NOP"/>
    <property type="match status" value="1"/>
</dbReference>
<proteinExistence type="inferred from homology"/>
<feature type="region of interest" description="Disordered" evidence="2">
    <location>
        <begin position="1"/>
        <end position="64"/>
    </location>
</feature>
<dbReference type="AlphaFoldDB" id="A0A3B4EDT3"/>
<sequence>MVKHGARHSSSSHSSKHASHISSFKELSLLERDREPPSPPVLRPDLPSVQPQSEPSDLGDGPSRLPDHVYLHAAAIFQNTHQEKAVAHRLISYGKSGVTVPEVKDEVLQRLAYKLAFNTLKYQELLEDIMIDSCFYVSQPVPEYLMSLVAVMLYDFQDRKFLPRERLANQTEQEIEPAVQEVEKCLLRFKTKLAASLARCRIKHDLLTIDCILPESIRQRQERASNLPLYAWVNMLRTSMDEVCDLLRSVGFSHVNSVGQLDGQTFCQDVHCLDLLVFPASVRGELYKTSLLSDHRLIIQDKSCCVGPWALRPLLDQDGDVLMAGSFSASTIAHTSAIIAAATANMHTHTFSNSLKKTHGTAQVLVCTGERSCAEKEELQEVLSSMGCNNVKLLPEAFHAVDVSDSRLQKVLLVSLTPQCSLSAVSNPVDYLLQENGDTELLQDLSQGSISQSRLNTLISQQKRDLQHALHFPKVQAVVYSTCSSLLEENEEVVKKALSLREQDGSRLQPFRLSCPSLLQNIVSEEDKGKGEKASFFRLEASNQSNGCFLAVLARQPEPEVTETPQEVLARAAATGLLDGIQPSQPTRKEGRGRQTRKGTTSQGRPARTRSRTSLSSQSRLEEFLNHETKASSSALTLALERTNGVCSPRGKAKPKSINFNLGSASCPVLMSSSTLTSSPAMMSSSTLTSCSTLTLSSTLVSSSTLTSSPALSSSSNLTSSSILNSSSSCKSLARAYVSAASTNTRRAPAPVVPPPGPPKGRQEVLHPAALMFPPVLFPGLSPPSVQKSKRTPHLRLNPTLSYLQWKNPPAAAPLPHTYSSSIRHPRPWL</sequence>
<dbReference type="GO" id="GO:0032259">
    <property type="term" value="P:methylation"/>
    <property type="evidence" value="ECO:0007669"/>
    <property type="project" value="UniProtKB-KW"/>
</dbReference>
<evidence type="ECO:0000313" key="4">
    <source>
        <dbReference type="Ensembl" id="ENSPNAP00000033883.2"/>
    </source>
</evidence>
<dbReference type="Gene3D" id="3.40.50.150">
    <property type="entry name" value="Vaccinia Virus protein VP39"/>
    <property type="match status" value="1"/>
</dbReference>
<dbReference type="Gene3D" id="3.30.70.1170">
    <property type="entry name" value="Sun protein, domain 3"/>
    <property type="match status" value="1"/>
</dbReference>
<feature type="region of interest" description="Disordered" evidence="2">
    <location>
        <begin position="576"/>
        <end position="621"/>
    </location>
</feature>
<dbReference type="PANTHER" id="PTHR14663">
    <property type="entry name" value="METHYLTRANSFERASE NSUN7-RELATED"/>
    <property type="match status" value="1"/>
</dbReference>
<gene>
    <name evidence="4" type="primary">NSUN7</name>
</gene>
<reference evidence="4" key="3">
    <citation type="submission" date="2025-09" db="UniProtKB">
        <authorList>
            <consortium name="Ensembl"/>
        </authorList>
    </citation>
    <scope>IDENTIFICATION</scope>
</reference>
<dbReference type="PANTHER" id="PTHR14663:SF2">
    <property type="entry name" value="METHYLTRANSFERASE NSUN7-RELATED"/>
    <property type="match status" value="1"/>
</dbReference>
<dbReference type="GeneTree" id="ENSGT00940000157352"/>
<evidence type="ECO:0000256" key="2">
    <source>
        <dbReference type="SAM" id="MobiDB-lite"/>
    </source>
</evidence>
<dbReference type="Proteomes" id="UP001501920">
    <property type="component" value="Chromosome 14"/>
</dbReference>
<keyword evidence="5" id="KW-1185">Reference proteome</keyword>
<evidence type="ECO:0000313" key="5">
    <source>
        <dbReference type="Proteomes" id="UP001501920"/>
    </source>
</evidence>
<dbReference type="Ensembl" id="ENSPNAT00000038208.2">
    <property type="protein sequence ID" value="ENSPNAP00000033883.2"/>
    <property type="gene ID" value="ENSPNAG00000022804.2"/>
</dbReference>